<evidence type="ECO:0000313" key="10">
    <source>
        <dbReference type="Proteomes" id="UP000245462"/>
    </source>
</evidence>
<dbReference type="GO" id="GO:0005886">
    <property type="term" value="C:plasma membrane"/>
    <property type="evidence" value="ECO:0007669"/>
    <property type="project" value="UniProtKB-SubCell"/>
</dbReference>
<dbReference type="AlphaFoldDB" id="A0A2U1F7Y8"/>
<evidence type="ECO:0000256" key="3">
    <source>
        <dbReference type="ARBA" id="ARBA00022448"/>
    </source>
</evidence>
<feature type="transmembrane region" description="Helical" evidence="8">
    <location>
        <begin position="162"/>
        <end position="183"/>
    </location>
</feature>
<dbReference type="Pfam" id="PF01594">
    <property type="entry name" value="AI-2E_transport"/>
    <property type="match status" value="1"/>
</dbReference>
<evidence type="ECO:0000256" key="7">
    <source>
        <dbReference type="ARBA" id="ARBA00023136"/>
    </source>
</evidence>
<keyword evidence="3" id="KW-0813">Transport</keyword>
<evidence type="ECO:0000256" key="6">
    <source>
        <dbReference type="ARBA" id="ARBA00022989"/>
    </source>
</evidence>
<dbReference type="RefSeq" id="WP_116679760.1">
    <property type="nucleotide sequence ID" value="NZ_JBGXZY010000022.1"/>
</dbReference>
<gene>
    <name evidence="9" type="ORF">C7382_1143</name>
</gene>
<keyword evidence="7 8" id="KW-0472">Membrane</keyword>
<dbReference type="OrthoDB" id="1010875at2"/>
<dbReference type="InterPro" id="IPR002549">
    <property type="entry name" value="AI-2E-like"/>
</dbReference>
<comment type="subcellular location">
    <subcellularLocation>
        <location evidence="1">Cell membrane</location>
        <topology evidence="1">Multi-pass membrane protein</topology>
    </subcellularLocation>
</comment>
<evidence type="ECO:0000256" key="8">
    <source>
        <dbReference type="SAM" id="Phobius"/>
    </source>
</evidence>
<name>A0A2U1F7Y8_9PORP</name>
<reference evidence="9 10" key="1">
    <citation type="submission" date="2018-04" db="EMBL/GenBank/DDBJ databases">
        <title>Genomic Encyclopedia of Type Strains, Phase IV (KMG-IV): sequencing the most valuable type-strain genomes for metagenomic binning, comparative biology and taxonomic classification.</title>
        <authorList>
            <person name="Goeker M."/>
        </authorList>
    </citation>
    <scope>NUCLEOTIDE SEQUENCE [LARGE SCALE GENOMIC DNA]</scope>
    <source>
        <strain evidence="9 10">DSM 28520</strain>
    </source>
</reference>
<feature type="transmembrane region" description="Helical" evidence="8">
    <location>
        <begin position="244"/>
        <end position="270"/>
    </location>
</feature>
<sequence length="396" mass="44797">MRGFFDKEFTFDRTVRVFFILLLVGGIMAVVYGLRGILIPFCLSWIFAYVLMPLVRFVQYRLHLKFRFLSVIVVLALLSALVVTAVLSLVPAVQEEVNKTIIMLQQYNIDENLLNMLPPQVRKLLEGNLNDLFRNISHENLIETGRELLTQVGKLVSGTISIFSYTTVAFIALLYFIFILFDYEKLAQGFVRLFPLGHRGRVKSIINDVDGYMNSYFRGQALIALSVGILLSIGYKIIDFPLGITLGLFIGLLNLIPYLQIVGIVPIIFLSLLKAAQTGQNFFVILALAFGVLMAVQVIQDTILTPNIMGRKMGMSPAMILLSISVWGSLMGFFGLFVALPLTMSLYSIYKRYVLEDPEFIKEEDEDRIAKRKAIERVKKMASGEKKTDNYLDKPE</sequence>
<comment type="similarity">
    <text evidence="2">Belongs to the autoinducer-2 exporter (AI-2E) (TC 2.A.86) family.</text>
</comment>
<accession>A0A2U1F7Y8</accession>
<dbReference type="GO" id="GO:0055085">
    <property type="term" value="P:transmembrane transport"/>
    <property type="evidence" value="ECO:0007669"/>
    <property type="project" value="TreeGrafter"/>
</dbReference>
<protein>
    <submittedName>
        <fullName evidence="9">Putative PurR-regulated permease PerM</fullName>
    </submittedName>
</protein>
<dbReference type="Proteomes" id="UP000245462">
    <property type="component" value="Unassembled WGS sequence"/>
</dbReference>
<organism evidence="9 10">
    <name type="scientific">Porphyromonas loveana</name>
    <dbReference type="NCBI Taxonomy" id="1884669"/>
    <lineage>
        <taxon>Bacteria</taxon>
        <taxon>Pseudomonadati</taxon>
        <taxon>Bacteroidota</taxon>
        <taxon>Bacteroidia</taxon>
        <taxon>Bacteroidales</taxon>
        <taxon>Porphyromonadaceae</taxon>
        <taxon>Porphyromonas</taxon>
    </lineage>
</organism>
<evidence type="ECO:0000256" key="1">
    <source>
        <dbReference type="ARBA" id="ARBA00004651"/>
    </source>
</evidence>
<feature type="transmembrane region" description="Helical" evidence="8">
    <location>
        <begin position="282"/>
        <end position="299"/>
    </location>
</feature>
<keyword evidence="5 8" id="KW-0812">Transmembrane</keyword>
<dbReference type="GeneID" id="94551223"/>
<feature type="transmembrane region" description="Helical" evidence="8">
    <location>
        <begin position="38"/>
        <end position="56"/>
    </location>
</feature>
<feature type="transmembrane region" description="Helical" evidence="8">
    <location>
        <begin position="68"/>
        <end position="90"/>
    </location>
</feature>
<dbReference type="PANTHER" id="PTHR21716:SF53">
    <property type="entry name" value="PERMEASE PERM-RELATED"/>
    <property type="match status" value="1"/>
</dbReference>
<evidence type="ECO:0000313" key="9">
    <source>
        <dbReference type="EMBL" id="PVZ08305.1"/>
    </source>
</evidence>
<feature type="transmembrane region" description="Helical" evidence="8">
    <location>
        <begin position="319"/>
        <end position="342"/>
    </location>
</feature>
<evidence type="ECO:0000256" key="2">
    <source>
        <dbReference type="ARBA" id="ARBA00009773"/>
    </source>
</evidence>
<evidence type="ECO:0000256" key="4">
    <source>
        <dbReference type="ARBA" id="ARBA00022475"/>
    </source>
</evidence>
<keyword evidence="10" id="KW-1185">Reference proteome</keyword>
<keyword evidence="4" id="KW-1003">Cell membrane</keyword>
<dbReference type="PANTHER" id="PTHR21716">
    <property type="entry name" value="TRANSMEMBRANE PROTEIN"/>
    <property type="match status" value="1"/>
</dbReference>
<feature type="transmembrane region" description="Helical" evidence="8">
    <location>
        <begin position="221"/>
        <end position="238"/>
    </location>
</feature>
<proteinExistence type="inferred from homology"/>
<evidence type="ECO:0000256" key="5">
    <source>
        <dbReference type="ARBA" id="ARBA00022692"/>
    </source>
</evidence>
<keyword evidence="6 8" id="KW-1133">Transmembrane helix</keyword>
<dbReference type="EMBL" id="QEKY01000014">
    <property type="protein sequence ID" value="PVZ08305.1"/>
    <property type="molecule type" value="Genomic_DNA"/>
</dbReference>
<feature type="transmembrane region" description="Helical" evidence="8">
    <location>
        <begin position="15"/>
        <end position="32"/>
    </location>
</feature>
<comment type="caution">
    <text evidence="9">The sequence shown here is derived from an EMBL/GenBank/DDBJ whole genome shotgun (WGS) entry which is preliminary data.</text>
</comment>